<dbReference type="Proteomes" id="UP000823388">
    <property type="component" value="Chromosome 4K"/>
</dbReference>
<name>A0A8T0TQ27_PANVG</name>
<dbReference type="AlphaFoldDB" id="A0A8T0TQ27"/>
<dbReference type="PANTHER" id="PTHR48130:SF11">
    <property type="entry name" value="OS12G0467600 PROTEIN"/>
    <property type="match status" value="1"/>
</dbReference>
<reference evidence="1" key="1">
    <citation type="submission" date="2020-05" db="EMBL/GenBank/DDBJ databases">
        <title>WGS assembly of Panicum virgatum.</title>
        <authorList>
            <person name="Lovell J.T."/>
            <person name="Jenkins J."/>
            <person name="Shu S."/>
            <person name="Juenger T.E."/>
            <person name="Schmutz J."/>
        </authorList>
    </citation>
    <scope>NUCLEOTIDE SEQUENCE</scope>
    <source>
        <strain evidence="1">AP13</strain>
    </source>
</reference>
<evidence type="ECO:0000313" key="1">
    <source>
        <dbReference type="EMBL" id="KAG2611828.1"/>
    </source>
</evidence>
<evidence type="ECO:0000313" key="2">
    <source>
        <dbReference type="Proteomes" id="UP000823388"/>
    </source>
</evidence>
<proteinExistence type="predicted"/>
<protein>
    <recommendedName>
        <fullName evidence="3">Zinc finger GRF-type domain-containing protein</fullName>
    </recommendedName>
</protein>
<dbReference type="EMBL" id="CM029043">
    <property type="protein sequence ID" value="KAG2611828.1"/>
    <property type="molecule type" value="Genomic_DNA"/>
</dbReference>
<accession>A0A8T0TQ27</accession>
<dbReference type="PANTHER" id="PTHR48130">
    <property type="entry name" value="OS12G0467600 PROTEIN"/>
    <property type="match status" value="1"/>
</dbReference>
<keyword evidence="2" id="KW-1185">Reference proteome</keyword>
<sequence length="67" mass="7485">MASSEGVHGWPNYGPVPLTRCPDCSRLEPLVRLRTKKTENGNYGREFVKCESKISCDFSLIGVILLD</sequence>
<gene>
    <name evidence="1" type="ORF">PVAP13_4KG109410</name>
</gene>
<comment type="caution">
    <text evidence="1">The sequence shown here is derived from an EMBL/GenBank/DDBJ whole genome shotgun (WGS) entry which is preliminary data.</text>
</comment>
<evidence type="ECO:0008006" key="3">
    <source>
        <dbReference type="Google" id="ProtNLM"/>
    </source>
</evidence>
<organism evidence="1 2">
    <name type="scientific">Panicum virgatum</name>
    <name type="common">Blackwell switchgrass</name>
    <dbReference type="NCBI Taxonomy" id="38727"/>
    <lineage>
        <taxon>Eukaryota</taxon>
        <taxon>Viridiplantae</taxon>
        <taxon>Streptophyta</taxon>
        <taxon>Embryophyta</taxon>
        <taxon>Tracheophyta</taxon>
        <taxon>Spermatophyta</taxon>
        <taxon>Magnoliopsida</taxon>
        <taxon>Liliopsida</taxon>
        <taxon>Poales</taxon>
        <taxon>Poaceae</taxon>
        <taxon>PACMAD clade</taxon>
        <taxon>Panicoideae</taxon>
        <taxon>Panicodae</taxon>
        <taxon>Paniceae</taxon>
        <taxon>Panicinae</taxon>
        <taxon>Panicum</taxon>
        <taxon>Panicum sect. Hiantes</taxon>
    </lineage>
</organism>